<dbReference type="Proteomes" id="UP000009022">
    <property type="component" value="Unassembled WGS sequence"/>
</dbReference>
<evidence type="ECO:0000313" key="3">
    <source>
        <dbReference type="EMBL" id="EDV23073.1"/>
    </source>
</evidence>
<feature type="compositionally biased region" description="Basic and acidic residues" evidence="1">
    <location>
        <begin position="119"/>
        <end position="128"/>
    </location>
</feature>
<dbReference type="CDD" id="cd17716">
    <property type="entry name" value="BRCT_microcephalin_rpt1"/>
    <property type="match status" value="1"/>
</dbReference>
<dbReference type="FunCoup" id="B3S2C3">
    <property type="interactions" value="1423"/>
</dbReference>
<evidence type="ECO:0000256" key="1">
    <source>
        <dbReference type="SAM" id="MobiDB-lite"/>
    </source>
</evidence>
<dbReference type="HOGENOM" id="CLU_538136_0_0_1"/>
<dbReference type="KEGG" id="tad:TRIADDRAFT_57971"/>
<proteinExistence type="predicted"/>
<dbReference type="InterPro" id="IPR001357">
    <property type="entry name" value="BRCT_dom"/>
</dbReference>
<dbReference type="PROSITE" id="PS50172">
    <property type="entry name" value="BRCT"/>
    <property type="match status" value="1"/>
</dbReference>
<dbReference type="InterPro" id="IPR022047">
    <property type="entry name" value="Microcephalin-like"/>
</dbReference>
<dbReference type="RefSeq" id="XP_002113983.1">
    <property type="nucleotide sequence ID" value="XM_002113947.1"/>
</dbReference>
<dbReference type="AlphaFoldDB" id="B3S2C3"/>
<dbReference type="CDD" id="cd17736">
    <property type="entry name" value="BRCT_microcephalin_rpt2"/>
    <property type="match status" value="1"/>
</dbReference>
<dbReference type="InterPro" id="IPR036420">
    <property type="entry name" value="BRCT_dom_sf"/>
</dbReference>
<protein>
    <recommendedName>
        <fullName evidence="2">BRCT domain-containing protein</fullName>
    </recommendedName>
</protein>
<keyword evidence="4" id="KW-1185">Reference proteome</keyword>
<dbReference type="PANTHER" id="PTHR14625:SF3">
    <property type="entry name" value="MICROCEPHALIN"/>
    <property type="match status" value="1"/>
</dbReference>
<sequence length="521" mass="58358">MLPHQQQVNSSSSGILSDVVAYVEVRSSQEDRSASVNHQLMNMGAEVYKTGKKSTVETARKNSTPLLNVLWVDSCKQSSEKVSIDNFIIDYDDALSTSTNKRLRPTLEISSSKRSKVPPGKDKIEKQSKTPVSATSSESKLQKRTTLEKENKNTAESTPKPKKSLSLSKKSWKKQNGTPSASFKPASIAILCEETQDISLQSAGTPSQPGKPIPVTPDESSGGGDAVSESVKSNESEKSSLNLKRRLNFKETVTTGKVKKARKITKTTDVKEEQSNKESQEIVAESVYMEDGGLSSQENNALLGNTPSKFPGSRRDIREILKKTKKVKRPKEKVKKHLVLSCMQLNLFICLTHGKCLLYSDRKMAQEIVDKLGLFKIIESVDEKTTHVVTGTSRRTLNVIYAMLRGCWVLSIDWLFHSICKERWADEREFQLADDFPALQKYRLEDRSQSESTLKKLFSSYNNAIYVCKKCQPPRDDIINILNLCSIKTSNTFRNAALVIGNESFPKWYNVPCVSERWILG</sequence>
<dbReference type="PhylomeDB" id="B3S2C3"/>
<evidence type="ECO:0000313" key="4">
    <source>
        <dbReference type="Proteomes" id="UP000009022"/>
    </source>
</evidence>
<accession>B3S2C3</accession>
<feature type="region of interest" description="Disordered" evidence="1">
    <location>
        <begin position="201"/>
        <end position="243"/>
    </location>
</feature>
<dbReference type="OrthoDB" id="2384350at2759"/>
<feature type="compositionally biased region" description="Polar residues" evidence="1">
    <location>
        <begin position="129"/>
        <end position="139"/>
    </location>
</feature>
<evidence type="ECO:0000259" key="2">
    <source>
        <dbReference type="PROSITE" id="PS50172"/>
    </source>
</evidence>
<feature type="region of interest" description="Disordered" evidence="1">
    <location>
        <begin position="106"/>
        <end position="182"/>
    </location>
</feature>
<reference evidence="3 4" key="1">
    <citation type="journal article" date="2008" name="Nature">
        <title>The Trichoplax genome and the nature of placozoans.</title>
        <authorList>
            <person name="Srivastava M."/>
            <person name="Begovic E."/>
            <person name="Chapman J."/>
            <person name="Putnam N.H."/>
            <person name="Hellsten U."/>
            <person name="Kawashima T."/>
            <person name="Kuo A."/>
            <person name="Mitros T."/>
            <person name="Salamov A."/>
            <person name="Carpenter M.L."/>
            <person name="Signorovitch A.Y."/>
            <person name="Moreno M.A."/>
            <person name="Kamm K."/>
            <person name="Grimwood J."/>
            <person name="Schmutz J."/>
            <person name="Shapiro H."/>
            <person name="Grigoriev I.V."/>
            <person name="Buss L.W."/>
            <person name="Schierwater B."/>
            <person name="Dellaporta S.L."/>
            <person name="Rokhsar D.S."/>
        </authorList>
    </citation>
    <scope>NUCLEOTIDE SEQUENCE [LARGE SCALE GENOMIC DNA]</scope>
    <source>
        <strain evidence="3 4">Grell-BS-1999</strain>
    </source>
</reference>
<dbReference type="OMA" id="SICKERW"/>
<dbReference type="PANTHER" id="PTHR14625">
    <property type="entry name" value="MICROCEPHALIN"/>
    <property type="match status" value="1"/>
</dbReference>
<name>B3S2C3_TRIAD</name>
<dbReference type="EMBL" id="DS985247">
    <property type="protein sequence ID" value="EDV23073.1"/>
    <property type="molecule type" value="Genomic_DNA"/>
</dbReference>
<dbReference type="STRING" id="10228.B3S2C3"/>
<dbReference type="Gene3D" id="3.40.50.10190">
    <property type="entry name" value="BRCT domain"/>
    <property type="match status" value="3"/>
</dbReference>
<feature type="domain" description="BRCT" evidence="2">
    <location>
        <begin position="376"/>
        <end position="432"/>
    </location>
</feature>
<gene>
    <name evidence="3" type="ORF">TRIADDRAFT_57971</name>
</gene>
<dbReference type="SUPFAM" id="SSF52113">
    <property type="entry name" value="BRCT domain"/>
    <property type="match status" value="1"/>
</dbReference>
<dbReference type="GeneID" id="6755515"/>
<organism evidence="3 4">
    <name type="scientific">Trichoplax adhaerens</name>
    <name type="common">Trichoplax reptans</name>
    <dbReference type="NCBI Taxonomy" id="10228"/>
    <lineage>
        <taxon>Eukaryota</taxon>
        <taxon>Metazoa</taxon>
        <taxon>Placozoa</taxon>
        <taxon>Uniplacotomia</taxon>
        <taxon>Trichoplacea</taxon>
        <taxon>Trichoplacidae</taxon>
        <taxon>Trichoplax</taxon>
    </lineage>
</organism>
<dbReference type="CTD" id="6755515"/>
<dbReference type="eggNOG" id="KOG4362">
    <property type="taxonomic scope" value="Eukaryota"/>
</dbReference>
<dbReference type="InParanoid" id="B3S2C3"/>
<dbReference type="Pfam" id="PF00533">
    <property type="entry name" value="BRCT"/>
    <property type="match status" value="1"/>
</dbReference>